<dbReference type="PANTHER" id="PTHR46796">
    <property type="entry name" value="HTH-TYPE TRANSCRIPTIONAL ACTIVATOR RHAS-RELATED"/>
    <property type="match status" value="1"/>
</dbReference>
<dbReference type="Pfam" id="PF02311">
    <property type="entry name" value="AraC_binding"/>
    <property type="match status" value="1"/>
</dbReference>
<evidence type="ECO:0000256" key="5">
    <source>
        <dbReference type="ARBA" id="ARBA00023163"/>
    </source>
</evidence>
<dbReference type="PROSITE" id="PS00041">
    <property type="entry name" value="HTH_ARAC_FAMILY_1"/>
    <property type="match status" value="1"/>
</dbReference>
<evidence type="ECO:0000256" key="1">
    <source>
        <dbReference type="ARBA" id="ARBA00022490"/>
    </source>
</evidence>
<protein>
    <submittedName>
        <fullName evidence="7">Helix-turn-helix domain-containing protein</fullName>
    </submittedName>
</protein>
<dbReference type="GO" id="GO:0003700">
    <property type="term" value="F:DNA-binding transcription factor activity"/>
    <property type="evidence" value="ECO:0007669"/>
    <property type="project" value="InterPro"/>
</dbReference>
<comment type="caution">
    <text evidence="7">The sequence shown here is derived from an EMBL/GenBank/DDBJ whole genome shotgun (WGS) entry which is preliminary data.</text>
</comment>
<evidence type="ECO:0000313" key="7">
    <source>
        <dbReference type="EMBL" id="MUG71873.1"/>
    </source>
</evidence>
<dbReference type="InterPro" id="IPR018062">
    <property type="entry name" value="HTH_AraC-typ_CS"/>
</dbReference>
<evidence type="ECO:0000313" key="8">
    <source>
        <dbReference type="Proteomes" id="UP000450917"/>
    </source>
</evidence>
<dbReference type="PROSITE" id="PS01124">
    <property type="entry name" value="HTH_ARAC_FAMILY_2"/>
    <property type="match status" value="1"/>
</dbReference>
<dbReference type="Gene3D" id="1.10.10.60">
    <property type="entry name" value="Homeodomain-like"/>
    <property type="match status" value="1"/>
</dbReference>
<evidence type="ECO:0000256" key="4">
    <source>
        <dbReference type="ARBA" id="ARBA00023159"/>
    </source>
</evidence>
<keyword evidence="5" id="KW-0804">Transcription</keyword>
<dbReference type="InterPro" id="IPR009057">
    <property type="entry name" value="Homeodomain-like_sf"/>
</dbReference>
<sequence>MTVNFWEDNRELLSMVYNATAGASIYPPGGRWGPRIQPNLQFVLVHTGHAHIHVDDEAYFVPAGYVALLHPGHREMFYFADNMETRHRWIHIQLNESNPEIGQKLEGLPRYIPLSDTMNHLTDALQSLTHSSTQDNQDQLRCTLAVAAIMLYQTESQNGWLEKGKHPSVVRAKAEIHKNYEDPLTLHRLAAISNVSAEYLIRLFNQYEGVTPMRYLWKVRADRALELLQSTGLTLDEIAEQTGFKSTYHLSRMIKNFSGKTPTDIRRSSWRGTLAE</sequence>
<feature type="domain" description="HTH araC/xylS-type" evidence="6">
    <location>
        <begin position="170"/>
        <end position="268"/>
    </location>
</feature>
<evidence type="ECO:0000256" key="2">
    <source>
        <dbReference type="ARBA" id="ARBA00023015"/>
    </source>
</evidence>
<dbReference type="SUPFAM" id="SSF46689">
    <property type="entry name" value="Homeodomain-like"/>
    <property type="match status" value="2"/>
</dbReference>
<dbReference type="InterPro" id="IPR018060">
    <property type="entry name" value="HTH_AraC"/>
</dbReference>
<dbReference type="EMBL" id="WNZX01000011">
    <property type="protein sequence ID" value="MUG71873.1"/>
    <property type="molecule type" value="Genomic_DNA"/>
</dbReference>
<dbReference type="InterPro" id="IPR037923">
    <property type="entry name" value="HTH-like"/>
</dbReference>
<gene>
    <name evidence="7" type="ORF">GNP93_14460</name>
</gene>
<dbReference type="Proteomes" id="UP000450917">
    <property type="component" value="Unassembled WGS sequence"/>
</dbReference>
<dbReference type="PANTHER" id="PTHR46796:SF13">
    <property type="entry name" value="HTH-TYPE TRANSCRIPTIONAL ACTIVATOR RHAS"/>
    <property type="match status" value="1"/>
</dbReference>
<dbReference type="AlphaFoldDB" id="A0A7X2ZCU6"/>
<dbReference type="SMART" id="SM00342">
    <property type="entry name" value="HTH_ARAC"/>
    <property type="match status" value="1"/>
</dbReference>
<keyword evidence="2" id="KW-0805">Transcription regulation</keyword>
<keyword evidence="8" id="KW-1185">Reference proteome</keyword>
<dbReference type="SUPFAM" id="SSF51215">
    <property type="entry name" value="Regulatory protein AraC"/>
    <property type="match status" value="1"/>
</dbReference>
<reference evidence="7 8" key="1">
    <citation type="submission" date="2019-11" db="EMBL/GenBank/DDBJ databases">
        <title>Draft genome sequences of five Paenibacillus species of dairy origin.</title>
        <authorList>
            <person name="Olajide A.M."/>
            <person name="Chen S."/>
            <person name="Lapointe G."/>
        </authorList>
    </citation>
    <scope>NUCLEOTIDE SEQUENCE [LARGE SCALE GENOMIC DNA]</scope>
    <source>
        <strain evidence="7 8">2CS3</strain>
    </source>
</reference>
<dbReference type="InterPro" id="IPR003313">
    <property type="entry name" value="AraC-bd"/>
</dbReference>
<dbReference type="RefSeq" id="WP_127605165.1">
    <property type="nucleotide sequence ID" value="NZ_JARTHJ010000370.1"/>
</dbReference>
<keyword evidence="1" id="KW-0963">Cytoplasm</keyword>
<dbReference type="InterPro" id="IPR050204">
    <property type="entry name" value="AraC_XylS_family_regulators"/>
</dbReference>
<evidence type="ECO:0000259" key="6">
    <source>
        <dbReference type="PROSITE" id="PS01124"/>
    </source>
</evidence>
<name>A0A7X2ZCU6_9BACL</name>
<keyword evidence="4" id="KW-0010">Activator</keyword>
<organism evidence="7 8">
    <name type="scientific">Paenibacillus validus</name>
    <dbReference type="NCBI Taxonomy" id="44253"/>
    <lineage>
        <taxon>Bacteria</taxon>
        <taxon>Bacillati</taxon>
        <taxon>Bacillota</taxon>
        <taxon>Bacilli</taxon>
        <taxon>Bacillales</taxon>
        <taxon>Paenibacillaceae</taxon>
        <taxon>Paenibacillus</taxon>
    </lineage>
</organism>
<dbReference type="GO" id="GO:0043565">
    <property type="term" value="F:sequence-specific DNA binding"/>
    <property type="evidence" value="ECO:0007669"/>
    <property type="project" value="InterPro"/>
</dbReference>
<dbReference type="Pfam" id="PF12833">
    <property type="entry name" value="HTH_18"/>
    <property type="match status" value="1"/>
</dbReference>
<proteinExistence type="predicted"/>
<evidence type="ECO:0000256" key="3">
    <source>
        <dbReference type="ARBA" id="ARBA00023125"/>
    </source>
</evidence>
<accession>A0A7X2ZCU6</accession>
<keyword evidence="3" id="KW-0238">DNA-binding</keyword>